<feature type="compositionally biased region" description="Acidic residues" evidence="1">
    <location>
        <begin position="1"/>
        <end position="11"/>
    </location>
</feature>
<feature type="region of interest" description="Disordered" evidence="1">
    <location>
        <begin position="1"/>
        <end position="48"/>
    </location>
</feature>
<name>A0A6V7Q0F0_ANACO</name>
<reference evidence="2" key="1">
    <citation type="submission" date="2020-07" db="EMBL/GenBank/DDBJ databases">
        <authorList>
            <person name="Lin J."/>
        </authorList>
    </citation>
    <scope>NUCLEOTIDE SEQUENCE</scope>
</reference>
<organism evidence="2">
    <name type="scientific">Ananas comosus var. bracteatus</name>
    <name type="common">red pineapple</name>
    <dbReference type="NCBI Taxonomy" id="296719"/>
    <lineage>
        <taxon>Eukaryota</taxon>
        <taxon>Viridiplantae</taxon>
        <taxon>Streptophyta</taxon>
        <taxon>Embryophyta</taxon>
        <taxon>Tracheophyta</taxon>
        <taxon>Spermatophyta</taxon>
        <taxon>Magnoliopsida</taxon>
        <taxon>Liliopsida</taxon>
        <taxon>Poales</taxon>
        <taxon>Bromeliaceae</taxon>
        <taxon>Bromelioideae</taxon>
        <taxon>Ananas</taxon>
    </lineage>
</organism>
<sequence length="107" mass="11820">MEAEIAAEAADDSSSQRSDLCGDGIALGESAPMEGALEEEEGRRRGGEGMERLVAELCERSAEQCRIMAGLVERVERLERAMRRMETTTKKKKKNTAKLLGQKKVCF</sequence>
<evidence type="ECO:0000313" key="2">
    <source>
        <dbReference type="EMBL" id="CAD1836639.1"/>
    </source>
</evidence>
<evidence type="ECO:0000256" key="1">
    <source>
        <dbReference type="SAM" id="MobiDB-lite"/>
    </source>
</evidence>
<dbReference type="EMBL" id="LR862131">
    <property type="protein sequence ID" value="CAD1836639.1"/>
    <property type="molecule type" value="Genomic_DNA"/>
</dbReference>
<dbReference type="AlphaFoldDB" id="A0A6V7Q0F0"/>
<proteinExistence type="predicted"/>
<feature type="region of interest" description="Disordered" evidence="1">
    <location>
        <begin position="86"/>
        <end position="107"/>
    </location>
</feature>
<protein>
    <submittedName>
        <fullName evidence="2">Uncharacterized protein</fullName>
    </submittedName>
</protein>
<accession>A0A6V7Q0F0</accession>
<gene>
    <name evidence="2" type="ORF">CB5_LOCUS19850</name>
</gene>